<dbReference type="SUPFAM" id="SSF52540">
    <property type="entry name" value="P-loop containing nucleoside triphosphate hydrolases"/>
    <property type="match status" value="1"/>
</dbReference>
<proteinExistence type="predicted"/>
<gene>
    <name evidence="1" type="ORF">P8936_15060</name>
</gene>
<dbReference type="RefSeq" id="WP_348269654.1">
    <property type="nucleotide sequence ID" value="NZ_CP121195.1"/>
</dbReference>
<protein>
    <recommendedName>
        <fullName evidence="2">ATP-binding protein</fullName>
    </recommendedName>
</protein>
<dbReference type="EMBL" id="CP121195">
    <property type="protein sequence ID" value="XBH12997.1"/>
    <property type="molecule type" value="Genomic_DNA"/>
</dbReference>
<evidence type="ECO:0008006" key="2">
    <source>
        <dbReference type="Google" id="ProtNLM"/>
    </source>
</evidence>
<name>A0AAU7D4P0_9BACT</name>
<dbReference type="Gene3D" id="3.40.50.300">
    <property type="entry name" value="P-loop containing nucleotide triphosphate hydrolases"/>
    <property type="match status" value="1"/>
</dbReference>
<evidence type="ECO:0000313" key="1">
    <source>
        <dbReference type="EMBL" id="XBH12997.1"/>
    </source>
</evidence>
<accession>A0AAU7D4P0</accession>
<organism evidence="1">
    <name type="scientific">Edaphobacter paludis</name>
    <dbReference type="NCBI Taxonomy" id="3035702"/>
    <lineage>
        <taxon>Bacteria</taxon>
        <taxon>Pseudomonadati</taxon>
        <taxon>Acidobacteriota</taxon>
        <taxon>Terriglobia</taxon>
        <taxon>Terriglobales</taxon>
        <taxon>Acidobacteriaceae</taxon>
        <taxon>Edaphobacter</taxon>
    </lineage>
</organism>
<dbReference type="AlphaFoldDB" id="A0AAU7D4P0"/>
<reference evidence="1" key="1">
    <citation type="submission" date="2023-03" db="EMBL/GenBank/DDBJ databases">
        <title>Edaphobacter sp.</title>
        <authorList>
            <person name="Huber K.J."/>
            <person name="Papendorf J."/>
            <person name="Pilke C."/>
            <person name="Bunk B."/>
            <person name="Sproeer C."/>
            <person name="Pester M."/>
        </authorList>
    </citation>
    <scope>NUCLEOTIDE SEQUENCE</scope>
    <source>
        <strain evidence="1">DSM 109920</strain>
    </source>
</reference>
<sequence length="412" mass="46265">MLRNPFTPAEIASSPDDFFGREKELTVAKRALSKGSVSIQGQIGIGKSSLLARTRLEMEGFGTEHTATSIFAVGDKDITNADQLARTLLEDMVEVDEKQKKIAFKLGSLVEIGSNEIYRNFVEGRNVAALLRLLEQKNMDQLLAGRELLLITIDEADKCPAVIARLIRQITTYTQQRGIKGVHFLMAGVSPFYQQMLAEDAGISRFVYRTIMLAPMDDADATELIETKLGLVVADARKQGISLQIDPGVIPRIVSLSGGHPHLLQLLGSYLIENENENPDGMIDSQDVVTSLRRICYEDRAQIYDSTLHKLDIDGKLDSFRKLMLIAPSKFPTRIPQPDAMKMVDSNTLHWFFENNLFSVETDGSYRLLDEFLRIRLMMDGAVEEELGSQLEQRLLLGSWTLPDEEEELEHY</sequence>
<dbReference type="InterPro" id="IPR027417">
    <property type="entry name" value="P-loop_NTPase"/>
</dbReference>